<keyword evidence="2" id="KW-0472">Membrane</keyword>
<proteinExistence type="predicted"/>
<accession>A0ABQ3E4Z9</accession>
<dbReference type="Proteomes" id="UP000599437">
    <property type="component" value="Unassembled WGS sequence"/>
</dbReference>
<feature type="compositionally biased region" description="Pro residues" evidence="1">
    <location>
        <begin position="125"/>
        <end position="136"/>
    </location>
</feature>
<feature type="compositionally biased region" description="Polar residues" evidence="1">
    <location>
        <begin position="164"/>
        <end position="173"/>
    </location>
</feature>
<sequence>MSDPRRQLRDAAQAQQPDRARMLARVERGMADQAGQRGTRTRRVFAWPRTALVSAAVSATCIVAFAVESVLDAGERRQHVSTNPLPQNSDIVSSPAAPTGDPSASPPQGPDTTATPRGGATAGVLPPPAATTPPPAATSRSPELGARHTEEGSLWSDGSVVPGDSSNTARSDVTLKTQEPLTALTVELSLARRDGIVPTGTSQSLPIDDFTHSLDQRDGTLIHRWTLKAGRTVPPGTHVFAGRYDHAPDGRNAYDDTYRATAKTTDDTLTVRGDFARTS</sequence>
<organism evidence="3 4">
    <name type="scientific">Streptomyces chryseus</name>
    <dbReference type="NCBI Taxonomy" id="68186"/>
    <lineage>
        <taxon>Bacteria</taxon>
        <taxon>Bacillati</taxon>
        <taxon>Actinomycetota</taxon>
        <taxon>Actinomycetes</taxon>
        <taxon>Kitasatosporales</taxon>
        <taxon>Streptomycetaceae</taxon>
        <taxon>Streptomyces</taxon>
    </lineage>
</organism>
<feature type="compositionally biased region" description="Polar residues" evidence="1">
    <location>
        <begin position="80"/>
        <end position="92"/>
    </location>
</feature>
<keyword evidence="2" id="KW-1133">Transmembrane helix</keyword>
<evidence type="ECO:0000256" key="1">
    <source>
        <dbReference type="SAM" id="MobiDB-lite"/>
    </source>
</evidence>
<keyword evidence="2" id="KW-0812">Transmembrane</keyword>
<feature type="compositionally biased region" description="Low complexity" evidence="1">
    <location>
        <begin position="110"/>
        <end position="124"/>
    </location>
</feature>
<comment type="caution">
    <text evidence="3">The sequence shown here is derived from an EMBL/GenBank/DDBJ whole genome shotgun (WGS) entry which is preliminary data.</text>
</comment>
<evidence type="ECO:0000256" key="2">
    <source>
        <dbReference type="SAM" id="Phobius"/>
    </source>
</evidence>
<evidence type="ECO:0000313" key="4">
    <source>
        <dbReference type="Proteomes" id="UP000599437"/>
    </source>
</evidence>
<gene>
    <name evidence="3" type="ORF">GCM10010346_57200</name>
</gene>
<feature type="transmembrane region" description="Helical" evidence="2">
    <location>
        <begin position="46"/>
        <end position="67"/>
    </location>
</feature>
<dbReference type="EMBL" id="BMVO01000027">
    <property type="protein sequence ID" value="GHB26110.1"/>
    <property type="molecule type" value="Genomic_DNA"/>
</dbReference>
<name>A0ABQ3E4Z9_9ACTN</name>
<feature type="region of interest" description="Disordered" evidence="1">
    <location>
        <begin position="78"/>
        <end position="173"/>
    </location>
</feature>
<evidence type="ECO:0000313" key="3">
    <source>
        <dbReference type="EMBL" id="GHB26110.1"/>
    </source>
</evidence>
<protein>
    <submittedName>
        <fullName evidence="3">Uncharacterized protein</fullName>
    </submittedName>
</protein>
<keyword evidence="4" id="KW-1185">Reference proteome</keyword>
<reference evidence="4" key="1">
    <citation type="journal article" date="2019" name="Int. J. Syst. Evol. Microbiol.">
        <title>The Global Catalogue of Microorganisms (GCM) 10K type strain sequencing project: providing services to taxonomists for standard genome sequencing and annotation.</title>
        <authorList>
            <consortium name="The Broad Institute Genomics Platform"/>
            <consortium name="The Broad Institute Genome Sequencing Center for Infectious Disease"/>
            <person name="Wu L."/>
            <person name="Ma J."/>
        </authorList>
    </citation>
    <scope>NUCLEOTIDE SEQUENCE [LARGE SCALE GENOMIC DNA]</scope>
    <source>
        <strain evidence="4">JCM 4737</strain>
    </source>
</reference>